<dbReference type="InterPro" id="IPR029962">
    <property type="entry name" value="TBL"/>
</dbReference>
<dbReference type="Pfam" id="PF13839">
    <property type="entry name" value="PC-Esterase"/>
    <property type="match status" value="1"/>
</dbReference>
<dbReference type="PANTHER" id="PTHR32285:SF36">
    <property type="entry name" value="PROTEIN TRICHOME BIREFRINGENCE-LIKE 38"/>
    <property type="match status" value="1"/>
</dbReference>
<dbReference type="PANTHER" id="PTHR32285">
    <property type="entry name" value="PROTEIN TRICHOME BIREFRINGENCE-LIKE 9-RELATED"/>
    <property type="match status" value="1"/>
</dbReference>
<keyword evidence="4" id="KW-1185">Reference proteome</keyword>
<evidence type="ECO:0000313" key="4">
    <source>
        <dbReference type="Proteomes" id="UP000823775"/>
    </source>
</evidence>
<proteinExistence type="inferred from homology"/>
<evidence type="ECO:0000259" key="2">
    <source>
        <dbReference type="Pfam" id="PF13839"/>
    </source>
</evidence>
<evidence type="ECO:0000313" key="3">
    <source>
        <dbReference type="EMBL" id="MCD7449719.1"/>
    </source>
</evidence>
<organism evidence="3 4">
    <name type="scientific">Datura stramonium</name>
    <name type="common">Jimsonweed</name>
    <name type="synonym">Common thornapple</name>
    <dbReference type="NCBI Taxonomy" id="4076"/>
    <lineage>
        <taxon>Eukaryota</taxon>
        <taxon>Viridiplantae</taxon>
        <taxon>Streptophyta</taxon>
        <taxon>Embryophyta</taxon>
        <taxon>Tracheophyta</taxon>
        <taxon>Spermatophyta</taxon>
        <taxon>Magnoliopsida</taxon>
        <taxon>eudicotyledons</taxon>
        <taxon>Gunneridae</taxon>
        <taxon>Pentapetalae</taxon>
        <taxon>asterids</taxon>
        <taxon>lamiids</taxon>
        <taxon>Solanales</taxon>
        <taxon>Solanaceae</taxon>
        <taxon>Solanoideae</taxon>
        <taxon>Datureae</taxon>
        <taxon>Datura</taxon>
    </lineage>
</organism>
<dbReference type="Proteomes" id="UP000823775">
    <property type="component" value="Unassembled WGS sequence"/>
</dbReference>
<reference evidence="3 4" key="1">
    <citation type="journal article" date="2021" name="BMC Genomics">
        <title>Datura genome reveals duplications of psychoactive alkaloid biosynthetic genes and high mutation rate following tissue culture.</title>
        <authorList>
            <person name="Rajewski A."/>
            <person name="Carter-House D."/>
            <person name="Stajich J."/>
            <person name="Litt A."/>
        </authorList>
    </citation>
    <scope>NUCLEOTIDE SEQUENCE [LARGE SCALE GENOMIC DNA]</scope>
    <source>
        <strain evidence="3">AR-01</strain>
    </source>
</reference>
<comment type="caution">
    <text evidence="3">The sequence shown here is derived from an EMBL/GenBank/DDBJ whole genome shotgun (WGS) entry which is preliminary data.</text>
</comment>
<accession>A0ABS8RSH9</accession>
<dbReference type="InterPro" id="IPR026057">
    <property type="entry name" value="TBL_C"/>
</dbReference>
<evidence type="ECO:0000256" key="1">
    <source>
        <dbReference type="ARBA" id="ARBA00007727"/>
    </source>
</evidence>
<feature type="domain" description="Trichome birefringence-like C-terminal" evidence="2">
    <location>
        <begin position="1"/>
        <end position="71"/>
    </location>
</feature>
<comment type="similarity">
    <text evidence="1">Belongs to the PC-esterase family. TBL subfamily.</text>
</comment>
<gene>
    <name evidence="3" type="primary">TBL40</name>
    <name evidence="3" type="ORF">HAX54_001286</name>
</gene>
<name>A0ABS8RSH9_DATST</name>
<dbReference type="EMBL" id="JACEIK010000105">
    <property type="protein sequence ID" value="MCD7449719.1"/>
    <property type="molecule type" value="Genomic_DNA"/>
</dbReference>
<sequence>MPRFDGKEFMRRYRGKKIMYIGDSLSLNNFESLLCLLHSSLPKSKSKFKQHINKQTVSVTFQCMELKILFHQITCRH</sequence>
<protein>
    <submittedName>
        <fullName evidence="3">Protein trichome birefringence-like 40</fullName>
    </submittedName>
</protein>